<evidence type="ECO:0000256" key="3">
    <source>
        <dbReference type="ARBA" id="ARBA00023125"/>
    </source>
</evidence>
<evidence type="ECO:0008006" key="8">
    <source>
        <dbReference type="Google" id="ProtNLM"/>
    </source>
</evidence>
<evidence type="ECO:0000256" key="5">
    <source>
        <dbReference type="ARBA" id="ARBA00023242"/>
    </source>
</evidence>
<evidence type="ECO:0000313" key="6">
    <source>
        <dbReference type="EMBL" id="CAI8596286.1"/>
    </source>
</evidence>
<keyword evidence="2" id="KW-0805">Transcription regulation</keyword>
<dbReference type="Proteomes" id="UP001157006">
    <property type="component" value="Chromosome 2"/>
</dbReference>
<protein>
    <recommendedName>
        <fullName evidence="8">B3 domain-containing protein</fullName>
    </recommendedName>
</protein>
<dbReference type="PANTHER" id="PTHR34269">
    <property type="entry name" value="TRANSCRIPTION FACTOR B3-DOMAIN FAMILY-RELATED"/>
    <property type="match status" value="1"/>
</dbReference>
<evidence type="ECO:0000256" key="2">
    <source>
        <dbReference type="ARBA" id="ARBA00023015"/>
    </source>
</evidence>
<keyword evidence="4" id="KW-0804">Transcription</keyword>
<evidence type="ECO:0000256" key="1">
    <source>
        <dbReference type="ARBA" id="ARBA00004123"/>
    </source>
</evidence>
<reference evidence="6 7" key="1">
    <citation type="submission" date="2023-01" db="EMBL/GenBank/DDBJ databases">
        <authorList>
            <person name="Kreplak J."/>
        </authorList>
    </citation>
    <scope>NUCLEOTIDE SEQUENCE [LARGE SCALE GENOMIC DNA]</scope>
</reference>
<evidence type="ECO:0000313" key="7">
    <source>
        <dbReference type="Proteomes" id="UP001157006"/>
    </source>
</evidence>
<proteinExistence type="predicted"/>
<keyword evidence="3" id="KW-0238">DNA-binding</keyword>
<dbReference type="GO" id="GO:0005634">
    <property type="term" value="C:nucleus"/>
    <property type="evidence" value="ECO:0007669"/>
    <property type="project" value="UniProtKB-SubCell"/>
</dbReference>
<comment type="subcellular location">
    <subcellularLocation>
        <location evidence="1">Nucleus</location>
    </subcellularLocation>
</comment>
<sequence>MAISSHSSSLTSYVSSSVTFDVCPHLALGSCSCFTQLTKKRKRGHQETKKINNASSSVLDMCLYPKTVACLHLSLGVCTCLADTQKRVHQETNVSTTNNTCKALAVETNVGDPWTIKKVLTKSDLDDNCRLLLNKDLAKKWVVPVVDKAKAENDGVEVEVFDVDTGFPLSLSFKIRPSNDSHVFNKTWITDFVGRRSLKKGDEIGLKWNENRKRFDFSVLHRSY</sequence>
<name>A0AAV0ZEP7_VICFA</name>
<keyword evidence="5" id="KW-0539">Nucleus</keyword>
<dbReference type="Gene3D" id="2.40.330.10">
    <property type="entry name" value="DNA-binding pseudobarrel domain"/>
    <property type="match status" value="1"/>
</dbReference>
<accession>A0AAV0ZEP7</accession>
<organism evidence="6 7">
    <name type="scientific">Vicia faba</name>
    <name type="common">Broad bean</name>
    <name type="synonym">Faba vulgaris</name>
    <dbReference type="NCBI Taxonomy" id="3906"/>
    <lineage>
        <taxon>Eukaryota</taxon>
        <taxon>Viridiplantae</taxon>
        <taxon>Streptophyta</taxon>
        <taxon>Embryophyta</taxon>
        <taxon>Tracheophyta</taxon>
        <taxon>Spermatophyta</taxon>
        <taxon>Magnoliopsida</taxon>
        <taxon>eudicotyledons</taxon>
        <taxon>Gunneridae</taxon>
        <taxon>Pentapetalae</taxon>
        <taxon>rosids</taxon>
        <taxon>fabids</taxon>
        <taxon>Fabales</taxon>
        <taxon>Fabaceae</taxon>
        <taxon>Papilionoideae</taxon>
        <taxon>50 kb inversion clade</taxon>
        <taxon>NPAAA clade</taxon>
        <taxon>Hologalegina</taxon>
        <taxon>IRL clade</taxon>
        <taxon>Fabeae</taxon>
        <taxon>Vicia</taxon>
    </lineage>
</organism>
<dbReference type="SUPFAM" id="SSF101936">
    <property type="entry name" value="DNA-binding pseudobarrel domain"/>
    <property type="match status" value="1"/>
</dbReference>
<keyword evidence="7" id="KW-1185">Reference proteome</keyword>
<dbReference type="AlphaFoldDB" id="A0AAV0ZEP7"/>
<dbReference type="GO" id="GO:0003677">
    <property type="term" value="F:DNA binding"/>
    <property type="evidence" value="ECO:0007669"/>
    <property type="project" value="UniProtKB-KW"/>
</dbReference>
<dbReference type="InterPro" id="IPR003340">
    <property type="entry name" value="B3_DNA-bd"/>
</dbReference>
<dbReference type="CDD" id="cd10017">
    <property type="entry name" value="B3_DNA"/>
    <property type="match status" value="1"/>
</dbReference>
<gene>
    <name evidence="6" type="ORF">VFH_II027640</name>
</gene>
<evidence type="ECO:0000256" key="4">
    <source>
        <dbReference type="ARBA" id="ARBA00023163"/>
    </source>
</evidence>
<dbReference type="InterPro" id="IPR015300">
    <property type="entry name" value="DNA-bd_pseudobarrel_sf"/>
</dbReference>
<dbReference type="PANTHER" id="PTHR34269:SF11">
    <property type="entry name" value="B3 DOMAIN PROTEIN"/>
    <property type="match status" value="1"/>
</dbReference>
<dbReference type="InterPro" id="IPR051442">
    <property type="entry name" value="B3_domain"/>
</dbReference>
<dbReference type="EMBL" id="OX451737">
    <property type="protein sequence ID" value="CAI8596286.1"/>
    <property type="molecule type" value="Genomic_DNA"/>
</dbReference>